<keyword evidence="2" id="KW-1185">Reference proteome</keyword>
<feature type="non-terminal residue" evidence="1">
    <location>
        <position position="110"/>
    </location>
</feature>
<proteinExistence type="predicted"/>
<sequence length="110" mass="12110">MGGTRVYIGGVREKDLERFFKGYGRIRDILIKNSYGFGPAGSLNSARSKKYSLVLVRTWQQHSEHWGTTTSSQAPSVACFIGYFALMRYFFNVAATAILANSTTLGSGVT</sequence>
<reference evidence="1" key="1">
    <citation type="submission" date="2021-06" db="EMBL/GenBank/DDBJ databases">
        <authorList>
            <person name="Hodson N. C."/>
            <person name="Mongue J. A."/>
            <person name="Jaron S. K."/>
        </authorList>
    </citation>
    <scope>NUCLEOTIDE SEQUENCE</scope>
</reference>
<gene>
    <name evidence="1" type="ORF">AFUS01_LOCUS11702</name>
</gene>
<accession>A0A8J2JR19</accession>
<dbReference type="EMBL" id="CAJVCH010090513">
    <property type="protein sequence ID" value="CAG7722571.1"/>
    <property type="molecule type" value="Genomic_DNA"/>
</dbReference>
<organism evidence="1 2">
    <name type="scientific">Allacma fusca</name>
    <dbReference type="NCBI Taxonomy" id="39272"/>
    <lineage>
        <taxon>Eukaryota</taxon>
        <taxon>Metazoa</taxon>
        <taxon>Ecdysozoa</taxon>
        <taxon>Arthropoda</taxon>
        <taxon>Hexapoda</taxon>
        <taxon>Collembola</taxon>
        <taxon>Symphypleona</taxon>
        <taxon>Sminthuridae</taxon>
        <taxon>Allacma</taxon>
    </lineage>
</organism>
<evidence type="ECO:0000313" key="1">
    <source>
        <dbReference type="EMBL" id="CAG7722571.1"/>
    </source>
</evidence>
<dbReference type="OrthoDB" id="1099063at2759"/>
<feature type="non-terminal residue" evidence="1">
    <location>
        <position position="1"/>
    </location>
</feature>
<comment type="caution">
    <text evidence="1">The sequence shown here is derived from an EMBL/GenBank/DDBJ whole genome shotgun (WGS) entry which is preliminary data.</text>
</comment>
<evidence type="ECO:0008006" key="3">
    <source>
        <dbReference type="Google" id="ProtNLM"/>
    </source>
</evidence>
<dbReference type="AlphaFoldDB" id="A0A8J2JR19"/>
<dbReference type="Proteomes" id="UP000708208">
    <property type="component" value="Unassembled WGS sequence"/>
</dbReference>
<name>A0A8J2JR19_9HEXA</name>
<evidence type="ECO:0000313" key="2">
    <source>
        <dbReference type="Proteomes" id="UP000708208"/>
    </source>
</evidence>
<protein>
    <recommendedName>
        <fullName evidence="3">RRM domain-containing protein</fullName>
    </recommendedName>
</protein>